<organism evidence="2 3">
    <name type="scientific">Exiguobacterium antarcticum</name>
    <dbReference type="NCBI Taxonomy" id="132920"/>
    <lineage>
        <taxon>Bacteria</taxon>
        <taxon>Bacillati</taxon>
        <taxon>Bacillota</taxon>
        <taxon>Bacilli</taxon>
        <taxon>Bacillales</taxon>
        <taxon>Bacillales Family XII. Incertae Sedis</taxon>
        <taxon>Exiguobacterium</taxon>
    </lineage>
</organism>
<keyword evidence="3" id="KW-1185">Reference proteome</keyword>
<feature type="transmembrane region" description="Helical" evidence="1">
    <location>
        <begin position="84"/>
        <end position="105"/>
    </location>
</feature>
<reference evidence="2 3" key="1">
    <citation type="submission" date="2023-04" db="EMBL/GenBank/DDBJ databases">
        <title>Antarctic isolates genomes.</title>
        <authorList>
            <person name="Dimov S.G."/>
        </authorList>
    </citation>
    <scope>NUCLEOTIDE SEQUENCE [LARGE SCALE GENOMIC DNA]</scope>
    <source>
        <strain evidence="2 3">AL19</strain>
    </source>
</reference>
<proteinExistence type="predicted"/>
<evidence type="ECO:0000313" key="2">
    <source>
        <dbReference type="EMBL" id="MDI3236240.1"/>
    </source>
</evidence>
<comment type="caution">
    <text evidence="2">The sequence shown here is derived from an EMBL/GenBank/DDBJ whole genome shotgun (WGS) entry which is preliminary data.</text>
</comment>
<protein>
    <submittedName>
        <fullName evidence="2">Uncharacterized protein</fullName>
    </submittedName>
</protein>
<keyword evidence="1" id="KW-0812">Transmembrane</keyword>
<gene>
    <name evidence="2" type="ORF">QK289_14600</name>
</gene>
<keyword evidence="1" id="KW-0472">Membrane</keyword>
<evidence type="ECO:0000256" key="1">
    <source>
        <dbReference type="SAM" id="Phobius"/>
    </source>
</evidence>
<keyword evidence="1" id="KW-1133">Transmembrane helix</keyword>
<dbReference type="Proteomes" id="UP001243286">
    <property type="component" value="Unassembled WGS sequence"/>
</dbReference>
<feature type="transmembrane region" description="Helical" evidence="1">
    <location>
        <begin position="52"/>
        <end position="72"/>
    </location>
</feature>
<sequence>MQHMEKPRMGSVIAGLSYLFFICLSYTSWYLLSIFAFNFIFSAELLMSMDLVVFGFSPLFALAITMFSLKLLKRHSRPKFAPYILIVYSISTSVLIYYSVLYSILPRI</sequence>
<dbReference type="RefSeq" id="WP_014970451.1">
    <property type="nucleotide sequence ID" value="NZ_JANJYY010000025.1"/>
</dbReference>
<evidence type="ECO:0000313" key="3">
    <source>
        <dbReference type="Proteomes" id="UP001243286"/>
    </source>
</evidence>
<name>A0ABT6R5K6_9BACL</name>
<feature type="transmembrane region" description="Helical" evidence="1">
    <location>
        <begin position="12"/>
        <end position="40"/>
    </location>
</feature>
<dbReference type="EMBL" id="JASBQV010000033">
    <property type="protein sequence ID" value="MDI3236240.1"/>
    <property type="molecule type" value="Genomic_DNA"/>
</dbReference>
<accession>A0ABT6R5K6</accession>